<accession>A0A0S4M355</accession>
<dbReference type="STRING" id="1561003.Ark11_1400"/>
<sequence length="100" mass="10649">MISYFYYLFQINHRVDIARDTSPMKQITSEKFWACVFLIVCAFFVGISCSPEKTVEGTVTTPTGTIGPVTGGSDSGLMPSPVDPSSLIIGPSGSGMSCTD</sequence>
<gene>
    <name evidence="1" type="ORF">Ark11_1400</name>
</gene>
<reference evidence="2" key="1">
    <citation type="submission" date="2015-11" db="EMBL/GenBank/DDBJ databases">
        <authorList>
            <person name="Seth-Smith H.M.B."/>
        </authorList>
    </citation>
    <scope>NUCLEOTIDE SEQUENCE [LARGE SCALE GENOMIC DNA]</scope>
    <source>
        <strain evidence="2">2013Ark11</strain>
    </source>
</reference>
<protein>
    <submittedName>
        <fullName evidence="1">Uncharacterized protein</fullName>
    </submittedName>
</protein>
<dbReference type="AlphaFoldDB" id="A0A0S4M355"/>
<keyword evidence="2" id="KW-1185">Reference proteome</keyword>
<proteinExistence type="predicted"/>
<name>A0A0S4M355_9BURK</name>
<dbReference type="EMBL" id="LN906597">
    <property type="protein sequence ID" value="CUT18201.1"/>
    <property type="molecule type" value="Genomic_DNA"/>
</dbReference>
<evidence type="ECO:0000313" key="2">
    <source>
        <dbReference type="Proteomes" id="UP000198651"/>
    </source>
</evidence>
<dbReference type="Proteomes" id="UP000198651">
    <property type="component" value="Chromosome I"/>
</dbReference>
<organism evidence="1 2">
    <name type="scientific">Candidatus Ichthyocystis hellenicum</name>
    <dbReference type="NCBI Taxonomy" id="1561003"/>
    <lineage>
        <taxon>Bacteria</taxon>
        <taxon>Pseudomonadati</taxon>
        <taxon>Pseudomonadota</taxon>
        <taxon>Betaproteobacteria</taxon>
        <taxon>Burkholderiales</taxon>
        <taxon>Candidatus Ichthyocystis</taxon>
    </lineage>
</organism>
<evidence type="ECO:0000313" key="1">
    <source>
        <dbReference type="EMBL" id="CUT18201.1"/>
    </source>
</evidence>